<dbReference type="Gene3D" id="1.10.3210.10">
    <property type="entry name" value="Hypothetical protein af1432"/>
    <property type="match status" value="1"/>
</dbReference>
<dbReference type="CDD" id="cd00077">
    <property type="entry name" value="HDc"/>
    <property type="match status" value="1"/>
</dbReference>
<dbReference type="NCBIfam" id="TIGR00277">
    <property type="entry name" value="HDIG"/>
    <property type="match status" value="1"/>
</dbReference>
<evidence type="ECO:0000259" key="1">
    <source>
        <dbReference type="PROSITE" id="PS51832"/>
    </source>
</evidence>
<organism evidence="2">
    <name type="scientific">Desulfobacca acetoxidans</name>
    <dbReference type="NCBI Taxonomy" id="60893"/>
    <lineage>
        <taxon>Bacteria</taxon>
        <taxon>Pseudomonadati</taxon>
        <taxon>Thermodesulfobacteriota</taxon>
        <taxon>Desulfobaccia</taxon>
        <taxon>Desulfobaccales</taxon>
        <taxon>Desulfobaccaceae</taxon>
        <taxon>Desulfobacca</taxon>
    </lineage>
</organism>
<dbReference type="InterPro" id="IPR006675">
    <property type="entry name" value="HDIG_dom"/>
</dbReference>
<dbReference type="Pfam" id="PF13487">
    <property type="entry name" value="HD_5"/>
    <property type="match status" value="1"/>
</dbReference>
<dbReference type="InterPro" id="IPR003607">
    <property type="entry name" value="HD/PDEase_dom"/>
</dbReference>
<proteinExistence type="predicted"/>
<dbReference type="PANTHER" id="PTHR43155:SF2">
    <property type="entry name" value="CYCLIC DI-GMP PHOSPHODIESTERASE PA4108"/>
    <property type="match status" value="1"/>
</dbReference>
<sequence>MRNMLRHFVVNPEELVLFGGEDGLAPLRLSHLVPGGVLPFHIFTATDSLPGGFVLTWRRGQALPPKLLERVWGYFAVAEAGEVLNYLLSRIEFAEVWGETPEALELLADTLLVWTQHFFCHDAARTPASLDEAKSLIKTLASGLEDSPHPLETIGALRRHDSGVFSHCLNVCLLTLAFARLLPWKQEEVETLALATLLHDLGMMPWAQEAFHQTTPLSDQDWEKIKAHPDRGADLLQVFADLPEEMRLTVRQHHENADGTGYPLGLAGEAIHPWAKVLRVLDSYEAVTSLRPWRPPIGERQAWRIMSSVWNAQGSYDPEYLRLFLAFCQGRQEKCNPRLT</sequence>
<dbReference type="EMBL" id="DTMF01000136">
    <property type="protein sequence ID" value="HGF33770.1"/>
    <property type="molecule type" value="Genomic_DNA"/>
</dbReference>
<accession>A0A7C3Z820</accession>
<name>A0A7C3Z820_9BACT</name>
<dbReference type="SUPFAM" id="SSF109604">
    <property type="entry name" value="HD-domain/PDEase-like"/>
    <property type="match status" value="1"/>
</dbReference>
<dbReference type="AlphaFoldDB" id="A0A7C3Z820"/>
<dbReference type="PANTHER" id="PTHR43155">
    <property type="entry name" value="CYCLIC DI-GMP PHOSPHODIESTERASE PA4108-RELATED"/>
    <property type="match status" value="1"/>
</dbReference>
<reference evidence="2" key="1">
    <citation type="journal article" date="2020" name="mSystems">
        <title>Genome- and Community-Level Interaction Insights into Carbon Utilization and Element Cycling Functions of Hydrothermarchaeota in Hydrothermal Sediment.</title>
        <authorList>
            <person name="Zhou Z."/>
            <person name="Liu Y."/>
            <person name="Xu W."/>
            <person name="Pan J."/>
            <person name="Luo Z.H."/>
            <person name="Li M."/>
        </authorList>
    </citation>
    <scope>NUCLEOTIDE SEQUENCE [LARGE SCALE GENOMIC DNA]</scope>
    <source>
        <strain evidence="2">SpSt-897</strain>
    </source>
</reference>
<protein>
    <submittedName>
        <fullName evidence="2">HD domain-containing protein</fullName>
    </submittedName>
</protein>
<evidence type="ECO:0000313" key="2">
    <source>
        <dbReference type="EMBL" id="HGF33770.1"/>
    </source>
</evidence>
<gene>
    <name evidence="2" type="ORF">ENW96_05180</name>
</gene>
<dbReference type="PROSITE" id="PS51832">
    <property type="entry name" value="HD_GYP"/>
    <property type="match status" value="1"/>
</dbReference>
<dbReference type="InterPro" id="IPR037522">
    <property type="entry name" value="HD_GYP_dom"/>
</dbReference>
<comment type="caution">
    <text evidence="2">The sequence shown here is derived from an EMBL/GenBank/DDBJ whole genome shotgun (WGS) entry which is preliminary data.</text>
</comment>
<feature type="domain" description="HD-GYP" evidence="1">
    <location>
        <begin position="140"/>
        <end position="340"/>
    </location>
</feature>
<dbReference type="SMART" id="SM00471">
    <property type="entry name" value="HDc"/>
    <property type="match status" value="1"/>
</dbReference>